<dbReference type="PANTHER" id="PTHR30050">
    <property type="entry name" value="CHROMOSOMAL REPLICATION INITIATOR PROTEIN DNAA"/>
    <property type="match status" value="1"/>
</dbReference>
<dbReference type="EMBL" id="JAAYSN010000225">
    <property type="protein sequence ID" value="NLP39731.1"/>
    <property type="molecule type" value="Genomic_DNA"/>
</dbReference>
<dbReference type="Proteomes" id="UP000568696">
    <property type="component" value="Unassembled WGS sequence"/>
</dbReference>
<dbReference type="InterPro" id="IPR013317">
    <property type="entry name" value="DnaA_dom"/>
</dbReference>
<gene>
    <name evidence="4" type="ORF">GX356_08455</name>
</gene>
<dbReference type="AlphaFoldDB" id="A0A7X8MWE6"/>
<comment type="caution">
    <text evidence="4">The sequence shown here is derived from an EMBL/GenBank/DDBJ whole genome shotgun (WGS) entry which is preliminary data.</text>
</comment>
<evidence type="ECO:0000256" key="2">
    <source>
        <dbReference type="SAM" id="MobiDB-lite"/>
    </source>
</evidence>
<dbReference type="Pfam" id="PF00308">
    <property type="entry name" value="Bac_DnaA"/>
    <property type="match status" value="1"/>
</dbReference>
<dbReference type="InterPro" id="IPR027417">
    <property type="entry name" value="P-loop_NTPase"/>
</dbReference>
<dbReference type="InterPro" id="IPR020591">
    <property type="entry name" value="Chromosome_initiator_DnaA-like"/>
</dbReference>
<proteinExistence type="inferred from homology"/>
<feature type="compositionally biased region" description="Low complexity" evidence="2">
    <location>
        <begin position="142"/>
        <end position="152"/>
    </location>
</feature>
<feature type="compositionally biased region" description="Basic and acidic residues" evidence="2">
    <location>
        <begin position="169"/>
        <end position="184"/>
    </location>
</feature>
<keyword evidence="1" id="KW-0235">DNA replication</keyword>
<dbReference type="Gene3D" id="3.40.50.300">
    <property type="entry name" value="P-loop containing nucleotide triphosphate hydrolases"/>
    <property type="match status" value="1"/>
</dbReference>
<dbReference type="PRINTS" id="PR00051">
    <property type="entry name" value="DNAA"/>
</dbReference>
<sequence length="270" mass="29552">MKKEQPHVADQQQSLAETWQEIKAELLNQSERPDSSIPTFTHQQRAFLGLVQPIVLVDGYAVLATPHAMAKQVIEDDFGPHIVKVLTERTGRPCSLAVSVEPAAMPAPQTPQPPIQTSVPGVQEQLGWDTTHTPPPAPAPAAPTQTYVQPVQAPQPQPSAPVYHQSQRLPRETPAHDPNREKSLNPKYTFENFVIGSSNRFANGAAVAVAENPARAYNPLFIWGGSGLGKTHLLHAAGNYAQVLQPGLRVKYVSSEEFTNDYINSVRDDR</sequence>
<dbReference type="SUPFAM" id="SSF52540">
    <property type="entry name" value="P-loop containing nucleoside triphosphate hydrolases"/>
    <property type="match status" value="1"/>
</dbReference>
<dbReference type="PANTHER" id="PTHR30050:SF2">
    <property type="entry name" value="CHROMOSOMAL REPLICATION INITIATOR PROTEIN DNAA"/>
    <property type="match status" value="1"/>
</dbReference>
<evidence type="ECO:0000256" key="1">
    <source>
        <dbReference type="RuleBase" id="RU004227"/>
    </source>
</evidence>
<dbReference type="GO" id="GO:0006270">
    <property type="term" value="P:DNA replication initiation"/>
    <property type="evidence" value="ECO:0007669"/>
    <property type="project" value="TreeGrafter"/>
</dbReference>
<reference evidence="4 5" key="1">
    <citation type="journal article" date="2020" name="Biotechnol. Biofuels">
        <title>New insights from the biogas microbiome by comprehensive genome-resolved metagenomics of nearly 1600 species originating from multiple anaerobic digesters.</title>
        <authorList>
            <person name="Campanaro S."/>
            <person name="Treu L."/>
            <person name="Rodriguez-R L.M."/>
            <person name="Kovalovszki A."/>
            <person name="Ziels R.M."/>
            <person name="Maus I."/>
            <person name="Zhu X."/>
            <person name="Kougias P.G."/>
            <person name="Basile A."/>
            <person name="Luo G."/>
            <person name="Schluter A."/>
            <person name="Konstantinidis K.T."/>
            <person name="Angelidaki I."/>
        </authorList>
    </citation>
    <scope>NUCLEOTIDE SEQUENCE [LARGE SCALE GENOMIC DNA]</scope>
    <source>
        <strain evidence="4">AS23ysBPME_344</strain>
    </source>
</reference>
<dbReference type="GO" id="GO:0005886">
    <property type="term" value="C:plasma membrane"/>
    <property type="evidence" value="ECO:0007669"/>
    <property type="project" value="TreeGrafter"/>
</dbReference>
<evidence type="ECO:0000313" key="4">
    <source>
        <dbReference type="EMBL" id="NLP39731.1"/>
    </source>
</evidence>
<feature type="region of interest" description="Disordered" evidence="2">
    <location>
        <begin position="103"/>
        <end position="184"/>
    </location>
</feature>
<organism evidence="4 5">
    <name type="scientific">Corynebacterium pollutisoli</name>
    <dbReference type="NCBI Taxonomy" id="1610489"/>
    <lineage>
        <taxon>Bacteria</taxon>
        <taxon>Bacillati</taxon>
        <taxon>Actinomycetota</taxon>
        <taxon>Actinomycetes</taxon>
        <taxon>Mycobacteriales</taxon>
        <taxon>Corynebacteriaceae</taxon>
        <taxon>Corynebacterium</taxon>
    </lineage>
</organism>
<comment type="similarity">
    <text evidence="1">Belongs to the DnaA family.</text>
</comment>
<dbReference type="CDD" id="cd00009">
    <property type="entry name" value="AAA"/>
    <property type="match status" value="1"/>
</dbReference>
<feature type="non-terminal residue" evidence="4">
    <location>
        <position position="270"/>
    </location>
</feature>
<dbReference type="InterPro" id="IPR038454">
    <property type="entry name" value="DnaA_N_sf"/>
</dbReference>
<protein>
    <submittedName>
        <fullName evidence="4">Chromosomal replication initiator protein DnaA</fullName>
    </submittedName>
</protein>
<accession>A0A7X8MWE6</accession>
<name>A0A7X8MWE6_9CORY</name>
<dbReference type="GO" id="GO:0003688">
    <property type="term" value="F:DNA replication origin binding"/>
    <property type="evidence" value="ECO:0007669"/>
    <property type="project" value="TreeGrafter"/>
</dbReference>
<evidence type="ECO:0000259" key="3">
    <source>
        <dbReference type="Pfam" id="PF00308"/>
    </source>
</evidence>
<feature type="domain" description="Chromosomal replication initiator protein DnaA ATPAse" evidence="3">
    <location>
        <begin position="184"/>
        <end position="269"/>
    </location>
</feature>
<dbReference type="Gene3D" id="3.30.300.180">
    <property type="match status" value="1"/>
</dbReference>
<evidence type="ECO:0000313" key="5">
    <source>
        <dbReference type="Proteomes" id="UP000568696"/>
    </source>
</evidence>